<keyword evidence="3" id="KW-0418">Kinase</keyword>
<dbReference type="InterPro" id="IPR052519">
    <property type="entry name" value="Euk-type_GlcNAc_Kinase"/>
</dbReference>
<evidence type="ECO:0000259" key="2">
    <source>
        <dbReference type="Pfam" id="PF01869"/>
    </source>
</evidence>
<proteinExistence type="predicted"/>
<feature type="region of interest" description="Disordered" evidence="1">
    <location>
        <begin position="1"/>
        <end position="29"/>
    </location>
</feature>
<dbReference type="Gene3D" id="3.30.420.40">
    <property type="match status" value="2"/>
</dbReference>
<dbReference type="InterPro" id="IPR043129">
    <property type="entry name" value="ATPase_NBD"/>
</dbReference>
<comment type="caution">
    <text evidence="3">The sequence shown here is derived from an EMBL/GenBank/DDBJ whole genome shotgun (WGS) entry which is preliminary data.</text>
</comment>
<dbReference type="Pfam" id="PF01869">
    <property type="entry name" value="BcrAD_BadFG"/>
    <property type="match status" value="1"/>
</dbReference>
<protein>
    <submittedName>
        <fullName evidence="3">N-acetylglucosamine kinase</fullName>
    </submittedName>
</protein>
<dbReference type="SUPFAM" id="SSF53067">
    <property type="entry name" value="Actin-like ATPase domain"/>
    <property type="match status" value="2"/>
</dbReference>
<name>A0ABV6U8Q4_9ACTN</name>
<keyword evidence="3" id="KW-0808">Transferase</keyword>
<accession>A0ABV6U8Q4</accession>
<evidence type="ECO:0000313" key="4">
    <source>
        <dbReference type="Proteomes" id="UP001589870"/>
    </source>
</evidence>
<dbReference type="Proteomes" id="UP001589870">
    <property type="component" value="Unassembled WGS sequence"/>
</dbReference>
<sequence length="381" mass="38627">MTAAGPGRAAPAAGSPSSDGGGRTVLAVDGGNSKTDVALVREDGTVLATGRGPGFLPQSAGVAAAIDVIGQTVRQALAGGGQHVRLPALHDGRPDGLPEGEGDREYGLPYADHVAAYVAGADLPIEEERLSDELLARGYGRTATVGNDTFALLRAGASAPWGVAVVCGAGINAVGVAPSGQVARFPSLGRLSGDWGGGHHLGEEALWHAVRAEDGRGPATALTDAVLACFGTATVEDAVIRLHLGEESLDRLHDLVPPLLATATDGDAVAMSVVKRMAEEVAVLGIVAMRRTGLLGEPCEVVLGGGVLTAGHPLLMSLIERGYTERAPLAKLVVADVPPIVGAALLGLDRLGAPADAAERVRAHFLVSPPARDLVSPPARE</sequence>
<gene>
    <name evidence="3" type="ORF">ACFHYQ_15520</name>
</gene>
<dbReference type="InterPro" id="IPR002731">
    <property type="entry name" value="ATPase_BadF"/>
</dbReference>
<evidence type="ECO:0000256" key="1">
    <source>
        <dbReference type="SAM" id="MobiDB-lite"/>
    </source>
</evidence>
<feature type="compositionally biased region" description="Low complexity" evidence="1">
    <location>
        <begin position="1"/>
        <end position="18"/>
    </location>
</feature>
<dbReference type="PANTHER" id="PTHR43190:SF3">
    <property type="entry name" value="N-ACETYL-D-GLUCOSAMINE KINASE"/>
    <property type="match status" value="1"/>
</dbReference>
<dbReference type="RefSeq" id="WP_394301851.1">
    <property type="nucleotide sequence ID" value="NZ_JBHMQT010000033.1"/>
</dbReference>
<dbReference type="PANTHER" id="PTHR43190">
    <property type="entry name" value="N-ACETYL-D-GLUCOSAMINE KINASE"/>
    <property type="match status" value="1"/>
</dbReference>
<reference evidence="3 4" key="1">
    <citation type="submission" date="2024-09" db="EMBL/GenBank/DDBJ databases">
        <authorList>
            <person name="Sun Q."/>
            <person name="Mori K."/>
        </authorList>
    </citation>
    <scope>NUCLEOTIDE SEQUENCE [LARGE SCALE GENOMIC DNA]</scope>
    <source>
        <strain evidence="3 4">TBRC 1851</strain>
    </source>
</reference>
<keyword evidence="4" id="KW-1185">Reference proteome</keyword>
<dbReference type="EMBL" id="JBHMQT010000033">
    <property type="protein sequence ID" value="MFC0863711.1"/>
    <property type="molecule type" value="Genomic_DNA"/>
</dbReference>
<dbReference type="GO" id="GO:0016301">
    <property type="term" value="F:kinase activity"/>
    <property type="evidence" value="ECO:0007669"/>
    <property type="project" value="UniProtKB-KW"/>
</dbReference>
<feature type="domain" description="ATPase BadF/BadG/BcrA/BcrD type" evidence="2">
    <location>
        <begin position="28"/>
        <end position="347"/>
    </location>
</feature>
<organism evidence="3 4">
    <name type="scientific">Sphaerimonospora cavernae</name>
    <dbReference type="NCBI Taxonomy" id="1740611"/>
    <lineage>
        <taxon>Bacteria</taxon>
        <taxon>Bacillati</taxon>
        <taxon>Actinomycetota</taxon>
        <taxon>Actinomycetes</taxon>
        <taxon>Streptosporangiales</taxon>
        <taxon>Streptosporangiaceae</taxon>
        <taxon>Sphaerimonospora</taxon>
    </lineage>
</organism>
<evidence type="ECO:0000313" key="3">
    <source>
        <dbReference type="EMBL" id="MFC0863711.1"/>
    </source>
</evidence>